<keyword evidence="4" id="KW-1185">Reference proteome</keyword>
<proteinExistence type="predicted"/>
<feature type="domain" description="TANGO6 HEAT repeat" evidence="2">
    <location>
        <begin position="278"/>
        <end position="352"/>
    </location>
</feature>
<evidence type="ECO:0000313" key="4">
    <source>
        <dbReference type="Proteomes" id="UP000298061"/>
    </source>
</evidence>
<evidence type="ECO:0000259" key="2">
    <source>
        <dbReference type="Pfam" id="PF23565"/>
    </source>
</evidence>
<organism evidence="3 4">
    <name type="scientific">Hericium alpestre</name>
    <dbReference type="NCBI Taxonomy" id="135208"/>
    <lineage>
        <taxon>Eukaryota</taxon>
        <taxon>Fungi</taxon>
        <taxon>Dikarya</taxon>
        <taxon>Basidiomycota</taxon>
        <taxon>Agaricomycotina</taxon>
        <taxon>Agaricomycetes</taxon>
        <taxon>Russulales</taxon>
        <taxon>Hericiaceae</taxon>
        <taxon>Hericium</taxon>
    </lineage>
</organism>
<name>A0A4Y9ZR45_9AGAM</name>
<dbReference type="AlphaFoldDB" id="A0A4Y9ZR45"/>
<evidence type="ECO:0000256" key="1">
    <source>
        <dbReference type="SAM" id="MobiDB-lite"/>
    </source>
</evidence>
<comment type="caution">
    <text evidence="3">The sequence shown here is derived from an EMBL/GenBank/DDBJ whole genome shotgun (WGS) entry which is preliminary data.</text>
</comment>
<accession>A0A4Y9ZR45</accession>
<dbReference type="PANTHER" id="PTHR20959:SF1">
    <property type="entry name" value="TRANSPORT AND GOLGI ORGANIZATION PROTEIN 6 HOMOLOG"/>
    <property type="match status" value="1"/>
</dbReference>
<dbReference type="OrthoDB" id="39591at2759"/>
<sequence>MSRSQELANYLDAGALLIHTEDASKPADLRSILSSRLLQYRLRVGFPAHDYATSSLDEVQQETALEALDVIEHVQQILDEDAGLNPPLRPPTEEETASRRLQEDTPGEMPRVGTRDLMQLRTLLSIVFKWGTEPLLARIQPAWPGKQTSSVYRGPKLIDLTNTPEDYALLVSLMKRLFALVFPRGVQGTIPQTFITKTVLTRYVTELLKPGITLGWVPKNLSSEAMPVIDELRPLAMRLLSILPASQTIASLGAILSNPSAIAPHVQRTCGSLLSRQLLRPDGVHGLFAAIFGEGEQVQDDAPLEKLEHVARILTAVPATIKPEEYYTTVAPRILDLISSEENVPPAYRRAAAFSLARM</sequence>
<evidence type="ECO:0000313" key="3">
    <source>
        <dbReference type="EMBL" id="TFY76301.1"/>
    </source>
</evidence>
<dbReference type="Proteomes" id="UP000298061">
    <property type="component" value="Unassembled WGS sequence"/>
</dbReference>
<dbReference type="InterPro" id="IPR039600">
    <property type="entry name" value="TANGO6/Rtp1"/>
</dbReference>
<gene>
    <name evidence="3" type="ORF">EWM64_g7711</name>
</gene>
<dbReference type="InterPro" id="IPR057407">
    <property type="entry name" value="HEAT_TANGO6"/>
</dbReference>
<dbReference type="PANTHER" id="PTHR20959">
    <property type="entry name" value="TRANSPORT AND GOLGI ORGANIZATION PROTEIN 6 FAMILY MEMBER"/>
    <property type="match status" value="1"/>
</dbReference>
<feature type="region of interest" description="Disordered" evidence="1">
    <location>
        <begin position="81"/>
        <end position="111"/>
    </location>
</feature>
<reference evidence="3 4" key="1">
    <citation type="submission" date="2019-02" db="EMBL/GenBank/DDBJ databases">
        <title>Genome sequencing of the rare red list fungi Hericium alpestre (H. flagellum).</title>
        <authorList>
            <person name="Buettner E."/>
            <person name="Kellner H."/>
        </authorList>
    </citation>
    <scope>NUCLEOTIDE SEQUENCE [LARGE SCALE GENOMIC DNA]</scope>
    <source>
        <strain evidence="3 4">DSM 108284</strain>
    </source>
</reference>
<dbReference type="Pfam" id="PF23565">
    <property type="entry name" value="ARM_TANGO6"/>
    <property type="match status" value="1"/>
</dbReference>
<feature type="non-terminal residue" evidence="3">
    <location>
        <position position="359"/>
    </location>
</feature>
<dbReference type="EMBL" id="SFCI01001249">
    <property type="protein sequence ID" value="TFY76301.1"/>
    <property type="molecule type" value="Genomic_DNA"/>
</dbReference>
<protein>
    <recommendedName>
        <fullName evidence="2">TANGO6 HEAT repeat domain-containing protein</fullName>
    </recommendedName>
</protein>
<dbReference type="GO" id="GO:0009306">
    <property type="term" value="P:protein secretion"/>
    <property type="evidence" value="ECO:0007669"/>
    <property type="project" value="TreeGrafter"/>
</dbReference>